<dbReference type="Gene3D" id="3.60.21.10">
    <property type="match status" value="1"/>
</dbReference>
<comment type="caution">
    <text evidence="2">The sequence shown here is derived from an EMBL/GenBank/DDBJ whole genome shotgun (WGS) entry which is preliminary data.</text>
</comment>
<dbReference type="RefSeq" id="WP_115829869.1">
    <property type="nucleotide sequence ID" value="NZ_QNUL01000003.1"/>
</dbReference>
<reference evidence="2 3" key="1">
    <citation type="submission" date="2018-07" db="EMBL/GenBank/DDBJ databases">
        <title>Dyadobacter roseus sp. nov., isolated from rose rhizosphere soil.</title>
        <authorList>
            <person name="Chen L."/>
        </authorList>
    </citation>
    <scope>NUCLEOTIDE SEQUENCE [LARGE SCALE GENOMIC DNA]</scope>
    <source>
        <strain evidence="2 3">RS19</strain>
    </source>
</reference>
<dbReference type="PANTHER" id="PTHR43143:SF1">
    <property type="entry name" value="SERINE_THREONINE-PROTEIN PHOSPHATASE CPPED1"/>
    <property type="match status" value="1"/>
</dbReference>
<dbReference type="AlphaFoldDB" id="A0A3D8YIG9"/>
<proteinExistence type="predicted"/>
<evidence type="ECO:0000259" key="1">
    <source>
        <dbReference type="Pfam" id="PF00149"/>
    </source>
</evidence>
<dbReference type="Pfam" id="PF00149">
    <property type="entry name" value="Metallophos"/>
    <property type="match status" value="1"/>
</dbReference>
<dbReference type="GO" id="GO:0016787">
    <property type="term" value="F:hydrolase activity"/>
    <property type="evidence" value="ECO:0007669"/>
    <property type="project" value="InterPro"/>
</dbReference>
<dbReference type="PANTHER" id="PTHR43143">
    <property type="entry name" value="METALLOPHOSPHOESTERASE, CALCINEURIN SUPERFAMILY"/>
    <property type="match status" value="1"/>
</dbReference>
<name>A0A3D8YIG9_9BACT</name>
<dbReference type="Proteomes" id="UP000256373">
    <property type="component" value="Unassembled WGS sequence"/>
</dbReference>
<gene>
    <name evidence="2" type="ORF">DSL64_06605</name>
</gene>
<dbReference type="OrthoDB" id="9809781at2"/>
<dbReference type="InterPro" id="IPR051918">
    <property type="entry name" value="STPP_CPPED1"/>
</dbReference>
<feature type="domain" description="Calcineurin-like phosphoesterase" evidence="1">
    <location>
        <begin position="59"/>
        <end position="270"/>
    </location>
</feature>
<dbReference type="EMBL" id="QNUL01000003">
    <property type="protein sequence ID" value="REA63281.1"/>
    <property type="molecule type" value="Genomic_DNA"/>
</dbReference>
<evidence type="ECO:0000313" key="3">
    <source>
        <dbReference type="Proteomes" id="UP000256373"/>
    </source>
</evidence>
<sequence>MTFLVANQKYTVPVIKKDQPDDSFKFQNLPDPTGKYPYRLSLDKVIPGKAGDTLAFHMVGDTGSLRSPDFQKLVAAQLEDQFQVEEKPSFLYHLGDVVYNHGEIERFERQFFEPYKHYPAPIFAIPGNHDSDVNPDNPVPYTSLSAFMQVFCAREAGAIAFSGGSERQSMIQPNMYWVLETPLANIIGLHGNVTKYGAIRGEQEQWFVEQLRWAASRHPDKALIVCIHHAPYSADINHGASIPMIEFFERSYAETGVRPDIVFSGHVHNYQRFSKRYDDGAEVPFIVAGAGGYDELHAVAEVSDERFTSKNPLFEGVELKNFCDTKHGFLKVILSRKPEGVELVTEYYTIPHEMITEDFSPAALFDRNLIVIKNRKTLA</sequence>
<organism evidence="2 3">
    <name type="scientific">Dyadobacter luteus</name>
    <dbReference type="NCBI Taxonomy" id="2259619"/>
    <lineage>
        <taxon>Bacteria</taxon>
        <taxon>Pseudomonadati</taxon>
        <taxon>Bacteroidota</taxon>
        <taxon>Cytophagia</taxon>
        <taxon>Cytophagales</taxon>
        <taxon>Spirosomataceae</taxon>
        <taxon>Dyadobacter</taxon>
    </lineage>
</organism>
<accession>A0A3D8YIG9</accession>
<protein>
    <submittedName>
        <fullName evidence="2">Metallophosphoesterase</fullName>
    </submittedName>
</protein>
<dbReference type="InterPro" id="IPR004843">
    <property type="entry name" value="Calcineurin-like_PHP"/>
</dbReference>
<dbReference type="InterPro" id="IPR029052">
    <property type="entry name" value="Metallo-depent_PP-like"/>
</dbReference>
<keyword evidence="3" id="KW-1185">Reference proteome</keyword>
<dbReference type="SUPFAM" id="SSF56300">
    <property type="entry name" value="Metallo-dependent phosphatases"/>
    <property type="match status" value="1"/>
</dbReference>
<evidence type="ECO:0000313" key="2">
    <source>
        <dbReference type="EMBL" id="REA63281.1"/>
    </source>
</evidence>